<evidence type="ECO:0000313" key="7">
    <source>
        <dbReference type="Proteomes" id="UP000799444"/>
    </source>
</evidence>
<feature type="transmembrane region" description="Helical" evidence="5">
    <location>
        <begin position="154"/>
        <end position="174"/>
    </location>
</feature>
<dbReference type="Pfam" id="PF04479">
    <property type="entry name" value="RTA1"/>
    <property type="match status" value="1"/>
</dbReference>
<dbReference type="OrthoDB" id="3358017at2759"/>
<feature type="transmembrane region" description="Helical" evidence="5">
    <location>
        <begin position="121"/>
        <end position="142"/>
    </location>
</feature>
<keyword evidence="4 5" id="KW-0472">Membrane</keyword>
<reference evidence="6" key="1">
    <citation type="journal article" date="2020" name="Stud. Mycol.">
        <title>101 Dothideomycetes genomes: a test case for predicting lifestyles and emergence of pathogens.</title>
        <authorList>
            <person name="Haridas S."/>
            <person name="Albert R."/>
            <person name="Binder M."/>
            <person name="Bloem J."/>
            <person name="Labutti K."/>
            <person name="Salamov A."/>
            <person name="Andreopoulos B."/>
            <person name="Baker S."/>
            <person name="Barry K."/>
            <person name="Bills G."/>
            <person name="Bluhm B."/>
            <person name="Cannon C."/>
            <person name="Castanera R."/>
            <person name="Culley D."/>
            <person name="Daum C."/>
            <person name="Ezra D."/>
            <person name="Gonzalez J."/>
            <person name="Henrissat B."/>
            <person name="Kuo A."/>
            <person name="Liang C."/>
            <person name="Lipzen A."/>
            <person name="Lutzoni F."/>
            <person name="Magnuson J."/>
            <person name="Mondo S."/>
            <person name="Nolan M."/>
            <person name="Ohm R."/>
            <person name="Pangilinan J."/>
            <person name="Park H.-J."/>
            <person name="Ramirez L."/>
            <person name="Alfaro M."/>
            <person name="Sun H."/>
            <person name="Tritt A."/>
            <person name="Yoshinaga Y."/>
            <person name="Zwiers L.-H."/>
            <person name="Turgeon B."/>
            <person name="Goodwin S."/>
            <person name="Spatafora J."/>
            <person name="Crous P."/>
            <person name="Grigoriev I."/>
        </authorList>
    </citation>
    <scope>NUCLEOTIDE SEQUENCE</scope>
    <source>
        <strain evidence="6">CBS 125425</strain>
    </source>
</reference>
<dbReference type="Proteomes" id="UP000799444">
    <property type="component" value="Unassembled WGS sequence"/>
</dbReference>
<accession>A0A9P4UY96</accession>
<dbReference type="AlphaFoldDB" id="A0A9P4UY96"/>
<keyword evidence="2 5" id="KW-0812">Transmembrane</keyword>
<feature type="transmembrane region" description="Helical" evidence="5">
    <location>
        <begin position="46"/>
        <end position="66"/>
    </location>
</feature>
<evidence type="ECO:0000313" key="6">
    <source>
        <dbReference type="EMBL" id="KAF2731159.1"/>
    </source>
</evidence>
<dbReference type="EMBL" id="ML996201">
    <property type="protein sequence ID" value="KAF2731159.1"/>
    <property type="molecule type" value="Genomic_DNA"/>
</dbReference>
<evidence type="ECO:0000256" key="2">
    <source>
        <dbReference type="ARBA" id="ARBA00022692"/>
    </source>
</evidence>
<proteinExistence type="predicted"/>
<protein>
    <submittedName>
        <fullName evidence="6">RTA1 like protein</fullName>
    </submittedName>
</protein>
<dbReference type="GO" id="GO:0016020">
    <property type="term" value="C:membrane"/>
    <property type="evidence" value="ECO:0007669"/>
    <property type="project" value="UniProtKB-SubCell"/>
</dbReference>
<dbReference type="PANTHER" id="PTHR31465:SF35">
    <property type="entry name" value="RTA1 DOMAIN PROTEIN-RELATED"/>
    <property type="match status" value="1"/>
</dbReference>
<comment type="subcellular location">
    <subcellularLocation>
        <location evidence="1">Membrane</location>
        <topology evidence="1">Multi-pass membrane protein</topology>
    </subcellularLocation>
</comment>
<gene>
    <name evidence="6" type="ORF">EJ04DRAFT_514756</name>
</gene>
<evidence type="ECO:0000256" key="5">
    <source>
        <dbReference type="SAM" id="Phobius"/>
    </source>
</evidence>
<sequence>MQSLLLLLAPALFAASIYMVLGRIILLTDGEKFSLIRRTWLTKIFVGGDVLSFLLQSTGGALLSTADDKPDNLKLGENVIMGGLFAQIVFFGFFVVVAIIFQTRGRAHLETLEVPWYKHLVVLYVTSTLILIRSIFRVVEYIQGNDGYLMRMEVFLYVFDALLMFKVMLAMNVIHPGDIAPMLKQKEANSKGQAVEMDRQSPV</sequence>
<keyword evidence="7" id="KW-1185">Reference proteome</keyword>
<feature type="transmembrane region" description="Helical" evidence="5">
    <location>
        <begin position="78"/>
        <end position="101"/>
    </location>
</feature>
<organism evidence="6 7">
    <name type="scientific">Polyplosphaeria fusca</name>
    <dbReference type="NCBI Taxonomy" id="682080"/>
    <lineage>
        <taxon>Eukaryota</taxon>
        <taxon>Fungi</taxon>
        <taxon>Dikarya</taxon>
        <taxon>Ascomycota</taxon>
        <taxon>Pezizomycotina</taxon>
        <taxon>Dothideomycetes</taxon>
        <taxon>Pleosporomycetidae</taxon>
        <taxon>Pleosporales</taxon>
        <taxon>Tetraplosphaeriaceae</taxon>
        <taxon>Polyplosphaeria</taxon>
    </lineage>
</organism>
<name>A0A9P4UY96_9PLEO</name>
<comment type="caution">
    <text evidence="6">The sequence shown here is derived from an EMBL/GenBank/DDBJ whole genome shotgun (WGS) entry which is preliminary data.</text>
</comment>
<evidence type="ECO:0000256" key="3">
    <source>
        <dbReference type="ARBA" id="ARBA00022989"/>
    </source>
</evidence>
<evidence type="ECO:0000256" key="1">
    <source>
        <dbReference type="ARBA" id="ARBA00004141"/>
    </source>
</evidence>
<keyword evidence="3 5" id="KW-1133">Transmembrane helix</keyword>
<dbReference type="PANTHER" id="PTHR31465">
    <property type="entry name" value="PROTEIN RTA1-RELATED"/>
    <property type="match status" value="1"/>
</dbReference>
<dbReference type="InterPro" id="IPR007568">
    <property type="entry name" value="RTA1"/>
</dbReference>
<evidence type="ECO:0000256" key="4">
    <source>
        <dbReference type="ARBA" id="ARBA00023136"/>
    </source>
</evidence>